<proteinExistence type="predicted"/>
<evidence type="ECO:0000313" key="1">
    <source>
        <dbReference type="EMBL" id="CAD8408679.1"/>
    </source>
</evidence>
<name>A0A7S0C0M3_9STRA</name>
<dbReference type="AlphaFoldDB" id="A0A7S0C0M3"/>
<reference evidence="1" key="1">
    <citation type="submission" date="2021-01" db="EMBL/GenBank/DDBJ databases">
        <authorList>
            <person name="Corre E."/>
            <person name="Pelletier E."/>
            <person name="Niang G."/>
            <person name="Scheremetjew M."/>
            <person name="Finn R."/>
            <person name="Kale V."/>
            <person name="Holt S."/>
            <person name="Cochrane G."/>
            <person name="Meng A."/>
            <person name="Brown T."/>
            <person name="Cohen L."/>
        </authorList>
    </citation>
    <scope>NUCLEOTIDE SEQUENCE</scope>
    <source>
        <strain evidence="1">CCAP1064/1</strain>
    </source>
</reference>
<protein>
    <submittedName>
        <fullName evidence="1">Uncharacterized protein</fullName>
    </submittedName>
</protein>
<dbReference type="EMBL" id="HBEL01010029">
    <property type="protein sequence ID" value="CAD8408679.1"/>
    <property type="molecule type" value="Transcribed_RNA"/>
</dbReference>
<accession>A0A7S0C0M3</accession>
<organism evidence="1">
    <name type="scientific">Proboscia inermis</name>
    <dbReference type="NCBI Taxonomy" id="420281"/>
    <lineage>
        <taxon>Eukaryota</taxon>
        <taxon>Sar</taxon>
        <taxon>Stramenopiles</taxon>
        <taxon>Ochrophyta</taxon>
        <taxon>Bacillariophyta</taxon>
        <taxon>Coscinodiscophyceae</taxon>
        <taxon>Rhizosoleniophycidae</taxon>
        <taxon>Rhizosoleniales</taxon>
        <taxon>Rhizosoleniaceae</taxon>
        <taxon>Proboscia</taxon>
    </lineage>
</organism>
<gene>
    <name evidence="1" type="ORF">PINE0816_LOCUS4801</name>
</gene>
<sequence length="113" mass="13376">MNIKEEQKKTQEEQDRNRESLVLYEVKEKQIIMKHTSREKTLEMENAKSKNLIHKLKSACIAADHVSSADKTHKKDTKVNTQTVEWEGFCSRHERTECWQQSSQNNWVLEECV</sequence>